<sequence length="126" mass="13504">MPDLAKDLEFLLAIVKTGSLTINYDAASTMLGWNKKKTTNKMSEFRKAHDWPINKDKDASQASAAPKAAKGKATKRTAAAAGDEEGEGEVKKPAAKRAKNKKAAKEEIAEDEAVAEEAVEEEGDDA</sequence>
<keyword evidence="3" id="KW-1185">Reference proteome</keyword>
<dbReference type="AlphaFoldDB" id="A0A2J6SXC7"/>
<name>A0A2J6SXC7_9HELO</name>
<dbReference type="GeneID" id="36595961"/>
<dbReference type="OrthoDB" id="3563334at2759"/>
<evidence type="ECO:0000313" key="2">
    <source>
        <dbReference type="EMBL" id="PMD55425.1"/>
    </source>
</evidence>
<organism evidence="2 3">
    <name type="scientific">Hyaloscypha bicolor E</name>
    <dbReference type="NCBI Taxonomy" id="1095630"/>
    <lineage>
        <taxon>Eukaryota</taxon>
        <taxon>Fungi</taxon>
        <taxon>Dikarya</taxon>
        <taxon>Ascomycota</taxon>
        <taxon>Pezizomycotina</taxon>
        <taxon>Leotiomycetes</taxon>
        <taxon>Helotiales</taxon>
        <taxon>Hyaloscyphaceae</taxon>
        <taxon>Hyaloscypha</taxon>
        <taxon>Hyaloscypha bicolor</taxon>
    </lineage>
</organism>
<gene>
    <name evidence="2" type="ORF">K444DRAFT_695547</name>
</gene>
<accession>A0A2J6SXC7</accession>
<dbReference type="InParanoid" id="A0A2J6SXC7"/>
<feature type="region of interest" description="Disordered" evidence="1">
    <location>
        <begin position="43"/>
        <end position="126"/>
    </location>
</feature>
<feature type="compositionally biased region" description="Basic and acidic residues" evidence="1">
    <location>
        <begin position="43"/>
        <end position="59"/>
    </location>
</feature>
<protein>
    <submittedName>
        <fullName evidence="2">Uncharacterized protein</fullName>
    </submittedName>
</protein>
<dbReference type="RefSeq" id="XP_024732329.1">
    <property type="nucleotide sequence ID" value="XM_024887885.1"/>
</dbReference>
<reference evidence="2 3" key="1">
    <citation type="submission" date="2016-04" db="EMBL/GenBank/DDBJ databases">
        <title>A degradative enzymes factory behind the ericoid mycorrhizal symbiosis.</title>
        <authorList>
            <consortium name="DOE Joint Genome Institute"/>
            <person name="Martino E."/>
            <person name="Morin E."/>
            <person name="Grelet G."/>
            <person name="Kuo A."/>
            <person name="Kohler A."/>
            <person name="Daghino S."/>
            <person name="Barry K."/>
            <person name="Choi C."/>
            <person name="Cichocki N."/>
            <person name="Clum A."/>
            <person name="Copeland A."/>
            <person name="Hainaut M."/>
            <person name="Haridas S."/>
            <person name="Labutti K."/>
            <person name="Lindquist E."/>
            <person name="Lipzen A."/>
            <person name="Khouja H.-R."/>
            <person name="Murat C."/>
            <person name="Ohm R."/>
            <person name="Olson A."/>
            <person name="Spatafora J."/>
            <person name="Veneault-Fourrey C."/>
            <person name="Henrissat B."/>
            <person name="Grigoriev I."/>
            <person name="Martin F."/>
            <person name="Perotto S."/>
        </authorList>
    </citation>
    <scope>NUCLEOTIDE SEQUENCE [LARGE SCALE GENOMIC DNA]</scope>
    <source>
        <strain evidence="2 3">E</strain>
    </source>
</reference>
<dbReference type="EMBL" id="KZ613855">
    <property type="protein sequence ID" value="PMD55425.1"/>
    <property type="molecule type" value="Genomic_DNA"/>
</dbReference>
<evidence type="ECO:0000313" key="3">
    <source>
        <dbReference type="Proteomes" id="UP000235371"/>
    </source>
</evidence>
<feature type="compositionally biased region" description="Acidic residues" evidence="1">
    <location>
        <begin position="108"/>
        <end position="126"/>
    </location>
</feature>
<evidence type="ECO:0000256" key="1">
    <source>
        <dbReference type="SAM" id="MobiDB-lite"/>
    </source>
</evidence>
<proteinExistence type="predicted"/>
<feature type="compositionally biased region" description="Basic residues" evidence="1">
    <location>
        <begin position="93"/>
        <end position="102"/>
    </location>
</feature>
<dbReference type="Proteomes" id="UP000235371">
    <property type="component" value="Unassembled WGS sequence"/>
</dbReference>